<dbReference type="RefSeq" id="WP_068739271.1">
    <property type="nucleotide sequence ID" value="NZ_CBDRGN010000003.1"/>
</dbReference>
<accession>A0A1H4XT93</accession>
<evidence type="ECO:0008006" key="3">
    <source>
        <dbReference type="Google" id="ProtNLM"/>
    </source>
</evidence>
<dbReference type="AlphaFoldDB" id="A0A1H4XT93"/>
<dbReference type="Gene3D" id="3.40.630.30">
    <property type="match status" value="1"/>
</dbReference>
<evidence type="ECO:0000313" key="1">
    <source>
        <dbReference type="EMBL" id="SED08330.1"/>
    </source>
</evidence>
<reference evidence="2" key="1">
    <citation type="submission" date="2016-10" db="EMBL/GenBank/DDBJ databases">
        <authorList>
            <person name="Varghese N."/>
            <person name="Submissions S."/>
        </authorList>
    </citation>
    <scope>NUCLEOTIDE SEQUENCE [LARGE SCALE GENOMIC DNA]</scope>
    <source>
        <strain evidence="2">DSM 44234</strain>
    </source>
</reference>
<protein>
    <recommendedName>
        <fullName evidence="3">N-acetyltransferase domain-containing protein</fullName>
    </recommendedName>
</protein>
<dbReference type="InterPro" id="IPR016181">
    <property type="entry name" value="Acyl_CoA_acyltransferase"/>
</dbReference>
<proteinExistence type="predicted"/>
<dbReference type="OrthoDB" id="3814885at2"/>
<keyword evidence="2" id="KW-1185">Reference proteome</keyword>
<sequence>MNDSPLTLARAEDRDWLALDADDRVIGRGGPSRRAGFISVDAWTAAAFDLIAQALLAELPPPLFTLVADGDDELLAAWQRHGFAPHRRETLYRIPLDPPPAVTPPGAWRVRSAPGVAPFLAVHADPADTAAVAVIEEAGGYPVETNVELVRS</sequence>
<dbReference type="SUPFAM" id="SSF55729">
    <property type="entry name" value="Acyl-CoA N-acyltransferases (Nat)"/>
    <property type="match status" value="1"/>
</dbReference>
<organism evidence="1 2">
    <name type="scientific">Tsukamurella tyrosinosolvens</name>
    <dbReference type="NCBI Taxonomy" id="57704"/>
    <lineage>
        <taxon>Bacteria</taxon>
        <taxon>Bacillati</taxon>
        <taxon>Actinomycetota</taxon>
        <taxon>Actinomycetes</taxon>
        <taxon>Mycobacteriales</taxon>
        <taxon>Tsukamurellaceae</taxon>
        <taxon>Tsukamurella</taxon>
    </lineage>
</organism>
<dbReference type="STRING" id="57704.SAMN04489793_3925"/>
<dbReference type="Proteomes" id="UP000182241">
    <property type="component" value="Unassembled WGS sequence"/>
</dbReference>
<dbReference type="EMBL" id="FNSA01000003">
    <property type="protein sequence ID" value="SED08330.1"/>
    <property type="molecule type" value="Genomic_DNA"/>
</dbReference>
<gene>
    <name evidence="1" type="ORF">SAMN04489793_3925</name>
</gene>
<evidence type="ECO:0000313" key="2">
    <source>
        <dbReference type="Proteomes" id="UP000182241"/>
    </source>
</evidence>
<name>A0A1H4XT93_TSUTY</name>